<evidence type="ECO:0000256" key="1">
    <source>
        <dbReference type="PROSITE-ProRule" id="PRU00339"/>
    </source>
</evidence>
<reference evidence="4" key="1">
    <citation type="submission" date="2015-01" db="EMBL/GenBank/DDBJ databases">
        <title>Flavisolibacter sp./LCS9/ whole genome sequencing.</title>
        <authorList>
            <person name="Kim M.K."/>
            <person name="Srinivasan S."/>
            <person name="Lee J.-J."/>
        </authorList>
    </citation>
    <scope>NUCLEOTIDE SEQUENCE [LARGE SCALE GENOMIC DNA]</scope>
    <source>
        <strain evidence="4">LCS9</strain>
    </source>
</reference>
<evidence type="ECO:0000313" key="3">
    <source>
        <dbReference type="EMBL" id="ANE53568.1"/>
    </source>
</evidence>
<dbReference type="KEGG" id="fla:SY85_17605"/>
<dbReference type="SMART" id="SM00028">
    <property type="entry name" value="TPR"/>
    <property type="match status" value="2"/>
</dbReference>
<dbReference type="Pfam" id="PF13432">
    <property type="entry name" value="TPR_16"/>
    <property type="match status" value="1"/>
</dbReference>
<dbReference type="EMBL" id="CP011390">
    <property type="protein sequence ID" value="ANE53568.1"/>
    <property type="molecule type" value="Genomic_DNA"/>
</dbReference>
<gene>
    <name evidence="3" type="ORF">SY85_17605</name>
</gene>
<protein>
    <submittedName>
        <fullName evidence="3">Uncharacterized protein</fullName>
    </submittedName>
</protein>
<feature type="repeat" description="TPR" evidence="1">
    <location>
        <begin position="183"/>
        <end position="216"/>
    </location>
</feature>
<dbReference type="Proteomes" id="UP000077177">
    <property type="component" value="Chromosome"/>
</dbReference>
<sequence>MFGHNPKTPTGSQQADSHAGHDHAQDEQLSVDSILHHAKENLTAEQLTRISFLESSVTRGDVGEQKMHIYHQLAKFWRDTARIFEPYAWYTAEAARLENSEKSLTFAAHLFLNNLRFEKSPLVQHWKGEQAKDLFERSLKLNPNNDSSQVALGATLLYGGLSESPMEAIMKIRQVVERDSTNIYAQMTLGEASMMSGQLDKAIERFKRVTQLQPNNLEALLYLADVYERKNDKKEAAAWYQRSLPFIQIPELKQEVEKRVKDLLK</sequence>
<dbReference type="Gene3D" id="1.25.40.10">
    <property type="entry name" value="Tetratricopeptide repeat domain"/>
    <property type="match status" value="1"/>
</dbReference>
<evidence type="ECO:0000256" key="2">
    <source>
        <dbReference type="SAM" id="MobiDB-lite"/>
    </source>
</evidence>
<dbReference type="STRING" id="1492898.SY85_17605"/>
<reference evidence="3 4" key="2">
    <citation type="journal article" date="2016" name="Int. J. Syst. Evol. Microbiol.">
        <title>Flavisolibacter tropicus sp. nov., isolated from tropical soil.</title>
        <authorList>
            <person name="Lee J.J."/>
            <person name="Kang M.S."/>
            <person name="Kim G.S."/>
            <person name="Lee C.S."/>
            <person name="Lim S."/>
            <person name="Lee J."/>
            <person name="Roh S.H."/>
            <person name="Kang H."/>
            <person name="Ha J.M."/>
            <person name="Bae S."/>
            <person name="Jung H.Y."/>
            <person name="Kim M.K."/>
        </authorList>
    </citation>
    <scope>NUCLEOTIDE SEQUENCE [LARGE SCALE GENOMIC DNA]</scope>
    <source>
        <strain evidence="3 4">LCS9</strain>
    </source>
</reference>
<dbReference type="AlphaFoldDB" id="A0A172U325"/>
<evidence type="ECO:0000313" key="4">
    <source>
        <dbReference type="Proteomes" id="UP000077177"/>
    </source>
</evidence>
<accession>A0A172U325</accession>
<dbReference type="SUPFAM" id="SSF48452">
    <property type="entry name" value="TPR-like"/>
    <property type="match status" value="1"/>
</dbReference>
<keyword evidence="4" id="KW-1185">Reference proteome</keyword>
<dbReference type="InterPro" id="IPR019734">
    <property type="entry name" value="TPR_rpt"/>
</dbReference>
<feature type="region of interest" description="Disordered" evidence="2">
    <location>
        <begin position="1"/>
        <end position="27"/>
    </location>
</feature>
<keyword evidence="1" id="KW-0802">TPR repeat</keyword>
<name>A0A172U325_9BACT</name>
<dbReference type="PANTHER" id="PTHR12558">
    <property type="entry name" value="CELL DIVISION CYCLE 16,23,27"/>
    <property type="match status" value="1"/>
</dbReference>
<feature type="compositionally biased region" description="Polar residues" evidence="2">
    <location>
        <begin position="7"/>
        <end position="16"/>
    </location>
</feature>
<proteinExistence type="predicted"/>
<organism evidence="3 4">
    <name type="scientific">Flavisolibacter tropicus</name>
    <dbReference type="NCBI Taxonomy" id="1492898"/>
    <lineage>
        <taxon>Bacteria</taxon>
        <taxon>Pseudomonadati</taxon>
        <taxon>Bacteroidota</taxon>
        <taxon>Chitinophagia</taxon>
        <taxon>Chitinophagales</taxon>
        <taxon>Chitinophagaceae</taxon>
        <taxon>Flavisolibacter</taxon>
    </lineage>
</organism>
<dbReference type="PROSITE" id="PS50005">
    <property type="entry name" value="TPR"/>
    <property type="match status" value="1"/>
</dbReference>
<dbReference type="PANTHER" id="PTHR12558:SF13">
    <property type="entry name" value="CELL DIVISION CYCLE PROTEIN 27 HOMOLOG"/>
    <property type="match status" value="1"/>
</dbReference>
<dbReference type="PATRIC" id="fig|1492898.3.peg.3829"/>
<dbReference type="InterPro" id="IPR011990">
    <property type="entry name" value="TPR-like_helical_dom_sf"/>
</dbReference>